<dbReference type="AlphaFoldDB" id="A0A1A9A591"/>
<accession>A0A1A9A591</accession>
<reference evidence="2" key="1">
    <citation type="submission" date="2016-06" db="EMBL/GenBank/DDBJ databases">
        <authorList>
            <person name="Varghese N."/>
            <person name="Submissions Spin"/>
        </authorList>
    </citation>
    <scope>NUCLEOTIDE SEQUENCE [LARGE SCALE GENOMIC DNA]</scope>
    <source>
        <strain evidence="2">DSM 44815</strain>
    </source>
</reference>
<evidence type="ECO:0000313" key="1">
    <source>
        <dbReference type="EMBL" id="SBT51373.1"/>
    </source>
</evidence>
<dbReference type="Proteomes" id="UP000199385">
    <property type="component" value="Chromosome I"/>
</dbReference>
<name>A0A1A9A591_9ACTN</name>
<keyword evidence="2" id="KW-1185">Reference proteome</keyword>
<evidence type="ECO:0000313" key="2">
    <source>
        <dbReference type="Proteomes" id="UP000199385"/>
    </source>
</evidence>
<dbReference type="PATRIC" id="fig|261654.4.peg.5214"/>
<organism evidence="1 2">
    <name type="scientific">Micromonospora auratinigra</name>
    <dbReference type="NCBI Taxonomy" id="261654"/>
    <lineage>
        <taxon>Bacteria</taxon>
        <taxon>Bacillati</taxon>
        <taxon>Actinomycetota</taxon>
        <taxon>Actinomycetes</taxon>
        <taxon>Micromonosporales</taxon>
        <taxon>Micromonosporaceae</taxon>
        <taxon>Micromonospora</taxon>
    </lineage>
</organism>
<gene>
    <name evidence="1" type="ORF">GA0070611_5146</name>
</gene>
<proteinExistence type="predicted"/>
<dbReference type="STRING" id="261654.GA0070611_5146"/>
<dbReference type="EMBL" id="LT594323">
    <property type="protein sequence ID" value="SBT51373.1"/>
    <property type="molecule type" value="Genomic_DNA"/>
</dbReference>
<sequence length="107" mass="11816">MITGGVRTRTGGSMQEAAVTEQAPTRVALYASVQHRRRRVAEFRRQPGQPAVLSVLDEEWGALARDFHDNGVPAGAHRVPPSAGADFMRALLQRFRMGYYTFVDESG</sequence>
<protein>
    <submittedName>
        <fullName evidence="1">Uncharacterized protein</fullName>
    </submittedName>
</protein>